<dbReference type="AlphaFoldDB" id="A0A5J5F1A1"/>
<name>A0A5J5F1A1_9PEZI</name>
<dbReference type="EMBL" id="VXIS01000056">
    <property type="protein sequence ID" value="KAA8909531.1"/>
    <property type="molecule type" value="Genomic_DNA"/>
</dbReference>
<comment type="caution">
    <text evidence="1">The sequence shown here is derived from an EMBL/GenBank/DDBJ whole genome shotgun (WGS) entry which is preliminary data.</text>
</comment>
<accession>A0A5J5F1A1</accession>
<keyword evidence="2" id="KW-1185">Reference proteome</keyword>
<evidence type="ECO:0000313" key="1">
    <source>
        <dbReference type="EMBL" id="KAA8909531.1"/>
    </source>
</evidence>
<protein>
    <submittedName>
        <fullName evidence="1">Uncharacterized protein</fullName>
    </submittedName>
</protein>
<evidence type="ECO:0000313" key="2">
    <source>
        <dbReference type="Proteomes" id="UP000326924"/>
    </source>
</evidence>
<sequence length="357" mass="39732">MSKCIFHQCNPCHPPTTAAPSYHPRYVSRSLTSSCPPSLSNFSYLFSVCVSVCTPLQVEHLFLFPFCPDPRPRSPSFLPLLRIHTTPPPPKRPIQHPRHASAVCTVVCVCVYVCVRLLCVIVSPHFPIPTNKYVGPVKSAKKNQGHLARHLRPGFLDITSHHRASSLWVFPNRNRIANLSTCAPTIVRESVFRHMQRGFDTIERDRTGVKHNSGFGQYISVRLYGKKNSTSIVPPTVYWGGIVIFLRVAAGISRKPIPGGKGIIVFFGMCFRHSYSTVLSFSRQKCHNVVRVGVCLGLWQGKGGGGAWRKGGTLTHTLKTLDARLCFHFLTRPGFTHKTSTLLDPLLTGMLLDISQL</sequence>
<organism evidence="1 2">
    <name type="scientific">Sphaerosporella brunnea</name>
    <dbReference type="NCBI Taxonomy" id="1250544"/>
    <lineage>
        <taxon>Eukaryota</taxon>
        <taxon>Fungi</taxon>
        <taxon>Dikarya</taxon>
        <taxon>Ascomycota</taxon>
        <taxon>Pezizomycotina</taxon>
        <taxon>Pezizomycetes</taxon>
        <taxon>Pezizales</taxon>
        <taxon>Pyronemataceae</taxon>
        <taxon>Sphaerosporella</taxon>
    </lineage>
</organism>
<dbReference type="Proteomes" id="UP000326924">
    <property type="component" value="Unassembled WGS sequence"/>
</dbReference>
<proteinExistence type="predicted"/>
<gene>
    <name evidence="1" type="ORF">FN846DRAFT_604223</name>
</gene>
<dbReference type="InParanoid" id="A0A5J5F1A1"/>
<reference evidence="1 2" key="1">
    <citation type="submission" date="2019-09" db="EMBL/GenBank/DDBJ databases">
        <title>Draft genome of the ectomycorrhizal ascomycete Sphaerosporella brunnea.</title>
        <authorList>
            <consortium name="DOE Joint Genome Institute"/>
            <person name="Benucci G.M."/>
            <person name="Marozzi G."/>
            <person name="Antonielli L."/>
            <person name="Sanchez S."/>
            <person name="Marco P."/>
            <person name="Wang X."/>
            <person name="Falini L.B."/>
            <person name="Barry K."/>
            <person name="Haridas S."/>
            <person name="Lipzen A."/>
            <person name="Labutti K."/>
            <person name="Grigoriev I.V."/>
            <person name="Murat C."/>
            <person name="Martin F."/>
            <person name="Albertini E."/>
            <person name="Donnini D."/>
            <person name="Bonito G."/>
        </authorList>
    </citation>
    <scope>NUCLEOTIDE SEQUENCE [LARGE SCALE GENOMIC DNA]</scope>
    <source>
        <strain evidence="1 2">Sb_GMNB300</strain>
    </source>
</reference>